<dbReference type="Gene3D" id="1.10.3720.10">
    <property type="entry name" value="MetI-like"/>
    <property type="match status" value="1"/>
</dbReference>
<evidence type="ECO:0000259" key="10">
    <source>
        <dbReference type="PROSITE" id="PS50928"/>
    </source>
</evidence>
<accession>A0A7C1FJP0</accession>
<evidence type="ECO:0000256" key="7">
    <source>
        <dbReference type="ARBA" id="ARBA00022989"/>
    </source>
</evidence>
<dbReference type="EMBL" id="DSMG01000130">
    <property type="protein sequence ID" value="HDX32374.1"/>
    <property type="molecule type" value="Genomic_DNA"/>
</dbReference>
<dbReference type="PANTHER" id="PTHR32243:SF50">
    <property type="entry name" value="MALTOSE_MALTODEXTRIN TRANSPORT SYSTEM PERMEASE PROTEIN MALG"/>
    <property type="match status" value="1"/>
</dbReference>
<feature type="transmembrane region" description="Helical" evidence="9">
    <location>
        <begin position="21"/>
        <end position="46"/>
    </location>
</feature>
<dbReference type="InterPro" id="IPR035906">
    <property type="entry name" value="MetI-like_sf"/>
</dbReference>
<comment type="similarity">
    <text evidence="2">Belongs to the binding-protein-dependent transport system permease family. MalFG subfamily.</text>
</comment>
<comment type="caution">
    <text evidence="11">The sequence shown here is derived from an EMBL/GenBank/DDBJ whole genome shotgun (WGS) entry which is preliminary data.</text>
</comment>
<dbReference type="PANTHER" id="PTHR32243">
    <property type="entry name" value="MALTOSE TRANSPORT SYSTEM PERMEASE-RELATED"/>
    <property type="match status" value="1"/>
</dbReference>
<proteinExistence type="inferred from homology"/>
<protein>
    <submittedName>
        <fullName evidence="11">Sugar ABC transporter permease</fullName>
    </submittedName>
</protein>
<keyword evidence="8 9" id="KW-0472">Membrane</keyword>
<keyword evidence="7 9" id="KW-1133">Transmembrane helix</keyword>
<keyword evidence="5" id="KW-0762">Sugar transport</keyword>
<gene>
    <name evidence="11" type="ORF">ENQ20_12945</name>
</gene>
<feature type="transmembrane region" description="Helical" evidence="9">
    <location>
        <begin position="263"/>
        <end position="284"/>
    </location>
</feature>
<evidence type="ECO:0000256" key="2">
    <source>
        <dbReference type="ARBA" id="ARBA00009047"/>
    </source>
</evidence>
<evidence type="ECO:0000256" key="6">
    <source>
        <dbReference type="ARBA" id="ARBA00022692"/>
    </source>
</evidence>
<evidence type="ECO:0000256" key="5">
    <source>
        <dbReference type="ARBA" id="ARBA00022597"/>
    </source>
</evidence>
<feature type="transmembrane region" description="Helical" evidence="9">
    <location>
        <begin position="122"/>
        <end position="144"/>
    </location>
</feature>
<evidence type="ECO:0000313" key="11">
    <source>
        <dbReference type="EMBL" id="HDX32374.1"/>
    </source>
</evidence>
<evidence type="ECO:0000256" key="9">
    <source>
        <dbReference type="RuleBase" id="RU363032"/>
    </source>
</evidence>
<reference evidence="11" key="1">
    <citation type="journal article" date="2020" name="mSystems">
        <title>Genome- and Community-Level Interaction Insights into Carbon Utilization and Element Cycling Functions of Hydrothermarchaeota in Hydrothermal Sediment.</title>
        <authorList>
            <person name="Zhou Z."/>
            <person name="Liu Y."/>
            <person name="Xu W."/>
            <person name="Pan J."/>
            <person name="Luo Z.H."/>
            <person name="Li M."/>
        </authorList>
    </citation>
    <scope>NUCLEOTIDE SEQUENCE [LARGE SCALE GENOMIC DNA]</scope>
    <source>
        <strain evidence="11">SpSt-289</strain>
    </source>
</reference>
<dbReference type="InterPro" id="IPR050901">
    <property type="entry name" value="BP-dep_ABC_trans_perm"/>
</dbReference>
<dbReference type="CDD" id="cd06261">
    <property type="entry name" value="TM_PBP2"/>
    <property type="match status" value="1"/>
</dbReference>
<dbReference type="InterPro" id="IPR000515">
    <property type="entry name" value="MetI-like"/>
</dbReference>
<feature type="transmembrane region" description="Helical" evidence="9">
    <location>
        <begin position="164"/>
        <end position="183"/>
    </location>
</feature>
<dbReference type="GO" id="GO:0005886">
    <property type="term" value="C:plasma membrane"/>
    <property type="evidence" value="ECO:0007669"/>
    <property type="project" value="UniProtKB-SubCell"/>
</dbReference>
<organism evidence="11">
    <name type="scientific">Caldilinea aerophila</name>
    <dbReference type="NCBI Taxonomy" id="133453"/>
    <lineage>
        <taxon>Bacteria</taxon>
        <taxon>Bacillati</taxon>
        <taxon>Chloroflexota</taxon>
        <taxon>Caldilineae</taxon>
        <taxon>Caldilineales</taxon>
        <taxon>Caldilineaceae</taxon>
        <taxon>Caldilinea</taxon>
    </lineage>
</organism>
<keyword evidence="6 9" id="KW-0812">Transmembrane</keyword>
<name>A0A7C1FJP0_9CHLR</name>
<dbReference type="GO" id="GO:0015423">
    <property type="term" value="F:ABC-type maltose transporter activity"/>
    <property type="evidence" value="ECO:0007669"/>
    <property type="project" value="TreeGrafter"/>
</dbReference>
<evidence type="ECO:0000256" key="3">
    <source>
        <dbReference type="ARBA" id="ARBA00022448"/>
    </source>
</evidence>
<sequence length="299" mass="33342">MSSATLSAPTKKVGSISRRRRFALAFRIVLAIVMLIFALFPVVWIFSASINPSNSLVNQKLIPDNPSFVNYINLFESRMFPFRTWMWNSLRIATITTVFGVIFTAMAAYAFSRFRFRGRRTLLQTILLIQVFPNFLNMVALFLILQQLGAYIPWLGLNSHGGLILLYLGGILGVNTWLAKGYFDSIPRDLDEAATIDGASHWQTFWMVIMPLVRPILAVIGLLIFIGTYSEFVLARVMLTRAENYTLAVGLSLFIADQFANRWGIFAAGALIGAIPIVVIFLALQRYLVSGLTAGSVKG</sequence>
<evidence type="ECO:0000256" key="8">
    <source>
        <dbReference type="ARBA" id="ARBA00023136"/>
    </source>
</evidence>
<evidence type="ECO:0000256" key="1">
    <source>
        <dbReference type="ARBA" id="ARBA00004651"/>
    </source>
</evidence>
<keyword evidence="3 9" id="KW-0813">Transport</keyword>
<dbReference type="Pfam" id="PF00528">
    <property type="entry name" value="BPD_transp_1"/>
    <property type="match status" value="1"/>
</dbReference>
<comment type="subcellular location">
    <subcellularLocation>
        <location evidence="1 9">Cell membrane</location>
        <topology evidence="1 9">Multi-pass membrane protein</topology>
    </subcellularLocation>
</comment>
<keyword evidence="4" id="KW-1003">Cell membrane</keyword>
<dbReference type="PROSITE" id="PS50928">
    <property type="entry name" value="ABC_TM1"/>
    <property type="match status" value="1"/>
</dbReference>
<evidence type="ECO:0000256" key="4">
    <source>
        <dbReference type="ARBA" id="ARBA00022475"/>
    </source>
</evidence>
<dbReference type="SUPFAM" id="SSF161098">
    <property type="entry name" value="MetI-like"/>
    <property type="match status" value="1"/>
</dbReference>
<feature type="transmembrane region" description="Helical" evidence="9">
    <location>
        <begin position="204"/>
        <end position="229"/>
    </location>
</feature>
<dbReference type="AlphaFoldDB" id="A0A7C1FJP0"/>
<feature type="transmembrane region" description="Helical" evidence="9">
    <location>
        <begin position="89"/>
        <end position="110"/>
    </location>
</feature>
<dbReference type="GO" id="GO:0042956">
    <property type="term" value="P:maltodextrin transmembrane transport"/>
    <property type="evidence" value="ECO:0007669"/>
    <property type="project" value="TreeGrafter"/>
</dbReference>
<feature type="domain" description="ABC transmembrane type-1" evidence="10">
    <location>
        <begin position="86"/>
        <end position="284"/>
    </location>
</feature>